<dbReference type="EMBL" id="BAAAFG010000014">
    <property type="protein sequence ID" value="GAA0872259.1"/>
    <property type="molecule type" value="Genomic_DNA"/>
</dbReference>
<accession>A0ABP3XWM2</accession>
<reference evidence="4" key="1">
    <citation type="journal article" date="2019" name="Int. J. Syst. Evol. Microbiol.">
        <title>The Global Catalogue of Microorganisms (GCM) 10K type strain sequencing project: providing services to taxonomists for standard genome sequencing and annotation.</title>
        <authorList>
            <consortium name="The Broad Institute Genomics Platform"/>
            <consortium name="The Broad Institute Genome Sequencing Center for Infectious Disease"/>
            <person name="Wu L."/>
            <person name="Ma J."/>
        </authorList>
    </citation>
    <scope>NUCLEOTIDE SEQUENCE [LARGE SCALE GENOMIC DNA]</scope>
    <source>
        <strain evidence="4">JCM 16082</strain>
    </source>
</reference>
<dbReference type="InterPro" id="IPR025403">
    <property type="entry name" value="TgpA-like_C"/>
</dbReference>
<keyword evidence="1" id="KW-0812">Transmembrane</keyword>
<evidence type="ECO:0000313" key="4">
    <source>
        <dbReference type="Proteomes" id="UP001500507"/>
    </source>
</evidence>
<dbReference type="Proteomes" id="UP001500507">
    <property type="component" value="Unassembled WGS sequence"/>
</dbReference>
<keyword evidence="4" id="KW-1185">Reference proteome</keyword>
<evidence type="ECO:0000259" key="2">
    <source>
        <dbReference type="Pfam" id="PF13559"/>
    </source>
</evidence>
<proteinExistence type="predicted"/>
<keyword evidence="1" id="KW-1133">Transmembrane helix</keyword>
<sequence length="246" mass="29251">MKIILVWYFVCCFFSLDAENDSLRPANEVSYDKTEVNPLAFDQDDLERYRSSSDFDYMEQIEPADDFFTSLFRWINNTWDKFMNWLFDGVELNGFWSLIVRSLPYILIAGLLALIVYLFIRFNPGEAIKRDQELPQVFLSDDDKIIQSRNIDDLIAQALKQKNYRLAVRYYYLRMLQQLKEKELIQYEAQKTNADYAVELAQSTIYPSFRDLTKIYDYTWYGNFEVGETEYHVARTKFNQLSGTLN</sequence>
<dbReference type="Pfam" id="PF13559">
    <property type="entry name" value="DUF4129"/>
    <property type="match status" value="1"/>
</dbReference>
<feature type="domain" description="Protein-glutamine gamma-glutamyltransferase-like C-terminal" evidence="2">
    <location>
        <begin position="172"/>
        <end position="235"/>
    </location>
</feature>
<feature type="transmembrane region" description="Helical" evidence="1">
    <location>
        <begin position="95"/>
        <end position="120"/>
    </location>
</feature>
<organism evidence="3 4">
    <name type="scientific">Gangjinia marincola</name>
    <dbReference type="NCBI Taxonomy" id="578463"/>
    <lineage>
        <taxon>Bacteria</taxon>
        <taxon>Pseudomonadati</taxon>
        <taxon>Bacteroidota</taxon>
        <taxon>Flavobacteriia</taxon>
        <taxon>Flavobacteriales</taxon>
        <taxon>Flavobacteriaceae</taxon>
        <taxon>Gangjinia</taxon>
    </lineage>
</organism>
<evidence type="ECO:0000313" key="3">
    <source>
        <dbReference type="EMBL" id="GAA0872259.1"/>
    </source>
</evidence>
<gene>
    <name evidence="3" type="ORF">GCM10009117_14060</name>
</gene>
<evidence type="ECO:0000256" key="1">
    <source>
        <dbReference type="SAM" id="Phobius"/>
    </source>
</evidence>
<comment type="caution">
    <text evidence="3">The sequence shown here is derived from an EMBL/GenBank/DDBJ whole genome shotgun (WGS) entry which is preliminary data.</text>
</comment>
<dbReference type="RefSeq" id="WP_343765277.1">
    <property type="nucleotide sequence ID" value="NZ_BAAAFG010000014.1"/>
</dbReference>
<name>A0ABP3XWM2_9FLAO</name>
<protein>
    <recommendedName>
        <fullName evidence="2">Protein-glutamine gamma-glutamyltransferase-like C-terminal domain-containing protein</fullName>
    </recommendedName>
</protein>
<keyword evidence="1" id="KW-0472">Membrane</keyword>